<accession>A0A2P5A7L4</accession>
<dbReference type="InParanoid" id="A0A2P5A7L4"/>
<evidence type="ECO:0000313" key="2">
    <source>
        <dbReference type="Proteomes" id="UP000237000"/>
    </source>
</evidence>
<name>A0A2P5A7L4_TREOI</name>
<proteinExistence type="predicted"/>
<dbReference type="EMBL" id="JXTC01001104">
    <property type="protein sequence ID" value="PON32541.1"/>
    <property type="molecule type" value="Genomic_DNA"/>
</dbReference>
<keyword evidence="2" id="KW-1185">Reference proteome</keyword>
<gene>
    <name evidence="1" type="ORF">TorRG33x02_356240</name>
</gene>
<protein>
    <submittedName>
        <fullName evidence="1">Uncharacterized protein</fullName>
    </submittedName>
</protein>
<dbReference type="Proteomes" id="UP000237000">
    <property type="component" value="Unassembled WGS sequence"/>
</dbReference>
<comment type="caution">
    <text evidence="1">The sequence shown here is derived from an EMBL/GenBank/DDBJ whole genome shotgun (WGS) entry which is preliminary data.</text>
</comment>
<evidence type="ECO:0000313" key="1">
    <source>
        <dbReference type="EMBL" id="PON32541.1"/>
    </source>
</evidence>
<dbReference type="AlphaFoldDB" id="A0A2P5A7L4"/>
<organism evidence="1 2">
    <name type="scientific">Trema orientale</name>
    <name type="common">Charcoal tree</name>
    <name type="synonym">Celtis orientalis</name>
    <dbReference type="NCBI Taxonomy" id="63057"/>
    <lineage>
        <taxon>Eukaryota</taxon>
        <taxon>Viridiplantae</taxon>
        <taxon>Streptophyta</taxon>
        <taxon>Embryophyta</taxon>
        <taxon>Tracheophyta</taxon>
        <taxon>Spermatophyta</taxon>
        <taxon>Magnoliopsida</taxon>
        <taxon>eudicotyledons</taxon>
        <taxon>Gunneridae</taxon>
        <taxon>Pentapetalae</taxon>
        <taxon>rosids</taxon>
        <taxon>fabids</taxon>
        <taxon>Rosales</taxon>
        <taxon>Cannabaceae</taxon>
        <taxon>Trema</taxon>
    </lineage>
</organism>
<sequence length="118" mass="13271">METLISESFWNLPISSTSLSLMQNMECSALFFTSSSSLPSSMHVRERQAIILGNTGTEIYVNLQCRFHIVNEDCGLMPSLILAKEEFTWKHLSGFICLIYPPFSAICGFFGTGKLHRN</sequence>
<reference evidence="2" key="1">
    <citation type="submission" date="2016-06" db="EMBL/GenBank/DDBJ databases">
        <title>Parallel loss of symbiosis genes in relatives of nitrogen-fixing non-legume Parasponia.</title>
        <authorList>
            <person name="Van Velzen R."/>
            <person name="Holmer R."/>
            <person name="Bu F."/>
            <person name="Rutten L."/>
            <person name="Van Zeijl A."/>
            <person name="Liu W."/>
            <person name="Santuari L."/>
            <person name="Cao Q."/>
            <person name="Sharma T."/>
            <person name="Shen D."/>
            <person name="Roswanjaya Y."/>
            <person name="Wardhani T."/>
            <person name="Kalhor M.S."/>
            <person name="Jansen J."/>
            <person name="Van den Hoogen J."/>
            <person name="Gungor B."/>
            <person name="Hartog M."/>
            <person name="Hontelez J."/>
            <person name="Verver J."/>
            <person name="Yang W.-C."/>
            <person name="Schijlen E."/>
            <person name="Repin R."/>
            <person name="Schilthuizen M."/>
            <person name="Schranz E."/>
            <person name="Heidstra R."/>
            <person name="Miyata K."/>
            <person name="Fedorova E."/>
            <person name="Kohlen W."/>
            <person name="Bisseling T."/>
            <person name="Smit S."/>
            <person name="Geurts R."/>
        </authorList>
    </citation>
    <scope>NUCLEOTIDE SEQUENCE [LARGE SCALE GENOMIC DNA]</scope>
    <source>
        <strain evidence="2">cv. RG33-2</strain>
    </source>
</reference>